<proteinExistence type="predicted"/>
<dbReference type="Gene3D" id="1.10.260.40">
    <property type="entry name" value="lambda repressor-like DNA-binding domains"/>
    <property type="match status" value="1"/>
</dbReference>
<dbReference type="Pfam" id="PF01381">
    <property type="entry name" value="HTH_3"/>
    <property type="match status" value="1"/>
</dbReference>
<dbReference type="InterPro" id="IPR010982">
    <property type="entry name" value="Lambda_DNA-bd_dom_sf"/>
</dbReference>
<gene>
    <name evidence="1" type="ORF">SAMN04487909_13130</name>
</gene>
<organism evidence="1 2">
    <name type="scientific">Aneurinibacillus migulanus</name>
    <name type="common">Bacillus migulanus</name>
    <dbReference type="NCBI Taxonomy" id="47500"/>
    <lineage>
        <taxon>Bacteria</taxon>
        <taxon>Bacillati</taxon>
        <taxon>Bacillota</taxon>
        <taxon>Bacilli</taxon>
        <taxon>Bacillales</taxon>
        <taxon>Paenibacillaceae</taxon>
        <taxon>Aneurinibacillus group</taxon>
        <taxon>Aneurinibacillus</taxon>
    </lineage>
</organism>
<reference evidence="1 2" key="1">
    <citation type="submission" date="2016-10" db="EMBL/GenBank/DDBJ databases">
        <authorList>
            <person name="de Groot N.N."/>
        </authorList>
    </citation>
    <scope>NUCLEOTIDE SEQUENCE [LARGE SCALE GENOMIC DNA]</scope>
    <source>
        <strain evidence="1 2">DSM 2895</strain>
    </source>
</reference>
<dbReference type="OrthoDB" id="1796720at2"/>
<dbReference type="GO" id="GO:0003677">
    <property type="term" value="F:DNA binding"/>
    <property type="evidence" value="ECO:0007669"/>
    <property type="project" value="InterPro"/>
</dbReference>
<dbReference type="CDD" id="cd00093">
    <property type="entry name" value="HTH_XRE"/>
    <property type="match status" value="1"/>
</dbReference>
<dbReference type="InterPro" id="IPR001387">
    <property type="entry name" value="Cro/C1-type_HTH"/>
</dbReference>
<name>A0A0K2WIQ7_ANEMI</name>
<dbReference type="PROSITE" id="PS50943">
    <property type="entry name" value="HTH_CROC1"/>
    <property type="match status" value="1"/>
</dbReference>
<dbReference type="AlphaFoldDB" id="A0A0K2WIQ7"/>
<dbReference type="SUPFAM" id="SSF47413">
    <property type="entry name" value="lambda repressor-like DNA-binding domains"/>
    <property type="match status" value="1"/>
</dbReference>
<sequence length="183" mass="20954">MNESLRTPFTKEIFERMVSEKLRLIRTEARLTQEQMADVIGLSKKTLVQVEKDRKTLGFTAAALVGVLFRNSEIVQAMFGDSTLEIVELLAFAEGNPQASELSDMEWIAHAQAKARYQSTGRRIWWKDEKIGQRYTKQSHILTGHFRIVDKDETLHYYGADSAEADAKLVQLEHSRHSQEKGE</sequence>
<dbReference type="Proteomes" id="UP000182836">
    <property type="component" value="Unassembled WGS sequence"/>
</dbReference>
<protein>
    <submittedName>
        <fullName evidence="1">Helix-turn-helix domain-containing protein</fullName>
    </submittedName>
</protein>
<dbReference type="EMBL" id="FNED01000031">
    <property type="protein sequence ID" value="SDJ88174.1"/>
    <property type="molecule type" value="Genomic_DNA"/>
</dbReference>
<dbReference type="GeneID" id="42309404"/>
<dbReference type="RefSeq" id="WP_052520717.1">
    <property type="nucleotide sequence ID" value="NZ_BJOA01000096.1"/>
</dbReference>
<evidence type="ECO:0000313" key="1">
    <source>
        <dbReference type="EMBL" id="SDJ88174.1"/>
    </source>
</evidence>
<accession>A0A0K2WIQ7</accession>
<evidence type="ECO:0000313" key="2">
    <source>
        <dbReference type="Proteomes" id="UP000182836"/>
    </source>
</evidence>